<dbReference type="EMBL" id="LKHV01000005">
    <property type="protein sequence ID" value="KRG18729.1"/>
    <property type="molecule type" value="Genomic_DNA"/>
</dbReference>
<protein>
    <submittedName>
        <fullName evidence="1">Uncharacterized protein</fullName>
    </submittedName>
</protein>
<dbReference type="STRING" id="437022.CC99x_01210"/>
<reference evidence="2" key="2">
    <citation type="journal article" date="2016" name="Genome Announc.">
        <title>Draft Genome Sequences of Two Novel Amoeba-Resistant Intranuclear Bacteria, 'Candidatus Berkiella cookevillensis' and 'Candidatus Berkiella aquae'.</title>
        <authorList>
            <person name="Mehari Y.T."/>
            <person name="Arivett B.A."/>
            <person name="Farone A.L."/>
            <person name="Gunderson J.H."/>
            <person name="Farone M.B."/>
        </authorList>
    </citation>
    <scope>NUCLEOTIDE SEQUENCE</scope>
    <source>
        <strain evidence="2">CC99</strain>
    </source>
</reference>
<dbReference type="EMBL" id="LKHV02000001">
    <property type="protein sequence ID" value="MCS5709645.1"/>
    <property type="molecule type" value="Genomic_DNA"/>
</dbReference>
<dbReference type="Proteomes" id="UP000051494">
    <property type="component" value="Unassembled WGS sequence"/>
</dbReference>
<dbReference type="OrthoDB" id="5659936at2"/>
<accession>A0A0Q9YGK3</accession>
<gene>
    <name evidence="1" type="ORF">CC99x_01210</name>
    <name evidence="2" type="ORF">CC99x_012135</name>
</gene>
<evidence type="ECO:0000313" key="1">
    <source>
        <dbReference type="EMBL" id="KRG18729.1"/>
    </source>
</evidence>
<name>A0A0Q9YGK3_9GAMM</name>
<dbReference type="RefSeq" id="WP_057624321.1">
    <property type="nucleotide sequence ID" value="NZ_LKHV02000001.1"/>
</dbReference>
<comment type="caution">
    <text evidence="1">The sequence shown here is derived from an EMBL/GenBank/DDBJ whole genome shotgun (WGS) entry which is preliminary data.</text>
</comment>
<organism evidence="1">
    <name type="scientific">Candidatus Berkiella cookevillensis</name>
    <dbReference type="NCBI Taxonomy" id="437022"/>
    <lineage>
        <taxon>Bacteria</taxon>
        <taxon>Pseudomonadati</taxon>
        <taxon>Pseudomonadota</taxon>
        <taxon>Gammaproteobacteria</taxon>
        <taxon>Candidatus Berkiellales</taxon>
        <taxon>Candidatus Berkiellaceae</taxon>
        <taxon>Candidatus Berkiella</taxon>
    </lineage>
</organism>
<proteinExistence type="predicted"/>
<dbReference type="AlphaFoldDB" id="A0A0Q9YGK3"/>
<evidence type="ECO:0000313" key="3">
    <source>
        <dbReference type="Proteomes" id="UP000051494"/>
    </source>
</evidence>
<reference evidence="2" key="3">
    <citation type="submission" date="2021-06" db="EMBL/GenBank/DDBJ databases">
        <title>Genomic Description and Analysis of Intracellular Bacteria, Candidatus Berkiella cookevillensis and Candidatus Berkiella aquae.</title>
        <authorList>
            <person name="Kidane D.T."/>
            <person name="Mehari Y.T."/>
            <person name="Rice F.C."/>
            <person name="Arivett B.A."/>
            <person name="Farone A.L."/>
            <person name="Berk S.G."/>
            <person name="Farone M.B."/>
        </authorList>
    </citation>
    <scope>NUCLEOTIDE SEQUENCE</scope>
    <source>
        <strain evidence="2">CC99</strain>
    </source>
</reference>
<keyword evidence="3" id="KW-1185">Reference proteome</keyword>
<evidence type="ECO:0000313" key="2">
    <source>
        <dbReference type="EMBL" id="MCS5709645.1"/>
    </source>
</evidence>
<sequence>MSEVSMRSLLLHPTSIAQWQGLIHEAQKSLSIALNTELEAYLVFLLMRFTQQPEVAHSVLGLDFLEGTQHIKANQIDLLRNVGDKCLLFAGLFPDRAYKRRVSQYYFIKLGKSAYLNLSENSINSQQATLFATLCTQFLLLTDILQATREISQPNQDLMKVIERWHTTGSPLSLQNIQKATQGLPSLPQANNGPKKSVH</sequence>
<reference evidence="1" key="1">
    <citation type="submission" date="2015-09" db="EMBL/GenBank/DDBJ databases">
        <title>Draft Genome Sequences of Two Novel Amoeba-resistant Intranuclear Bacteria, Candidatus Berkiella cookevillensis and Candidatus Berkiella aquae.</title>
        <authorList>
            <person name="Mehari Y.T."/>
            <person name="Arivett B.A."/>
            <person name="Farone A.L."/>
            <person name="Gunderson J.H."/>
            <person name="Farone M.B."/>
        </authorList>
    </citation>
    <scope>NUCLEOTIDE SEQUENCE [LARGE SCALE GENOMIC DNA]</scope>
    <source>
        <strain evidence="1">CC99</strain>
    </source>
</reference>